<dbReference type="InterPro" id="IPR033133">
    <property type="entry name" value="PUM-HD"/>
</dbReference>
<evidence type="ECO:0000256" key="2">
    <source>
        <dbReference type="ARBA" id="ARBA00022782"/>
    </source>
</evidence>
<keyword evidence="5" id="KW-1185">Reference proteome</keyword>
<evidence type="ECO:0000259" key="4">
    <source>
        <dbReference type="PROSITE" id="PS50303"/>
    </source>
</evidence>
<dbReference type="Proteomes" id="UP000887565">
    <property type="component" value="Unplaced"/>
</dbReference>
<keyword evidence="1" id="KW-0677">Repeat</keyword>
<dbReference type="PROSITE" id="PS50302">
    <property type="entry name" value="PUM"/>
    <property type="match status" value="1"/>
</dbReference>
<dbReference type="Gene3D" id="1.25.10.10">
    <property type="entry name" value="Leucine-rich Repeat Variant"/>
    <property type="match status" value="1"/>
</dbReference>
<name>A0A915J6V3_ROMCU</name>
<evidence type="ECO:0000313" key="5">
    <source>
        <dbReference type="Proteomes" id="UP000887565"/>
    </source>
</evidence>
<evidence type="ECO:0000256" key="3">
    <source>
        <dbReference type="PROSITE-ProRule" id="PRU00317"/>
    </source>
</evidence>
<sequence>MISSLKTADDEEITAVFNELITHDSLIADYNACYVIKALFDATQKDEQRTQILQRLRMQFRNVAASVCGSDLILSVLQKMPQEGVFQKLTNRRAKKAAFDTKMDNTLVFSLARHHVGHRVVVAVIKYFQIEDKYRLMREMLPFVEKMAQDQTGQSVLQISLENSTPDLKSQIIKTLSDDFLRLSQQKIARLIFCQ</sequence>
<dbReference type="GO" id="GO:0003729">
    <property type="term" value="F:mRNA binding"/>
    <property type="evidence" value="ECO:0007669"/>
    <property type="project" value="TreeGrafter"/>
</dbReference>
<proteinExistence type="predicted"/>
<reference evidence="6" key="1">
    <citation type="submission" date="2022-11" db="UniProtKB">
        <authorList>
            <consortium name="WormBaseParasite"/>
        </authorList>
    </citation>
    <scope>IDENTIFICATION</scope>
</reference>
<accession>A0A915J6V3</accession>
<feature type="domain" description="PUM-HD" evidence="4">
    <location>
        <begin position="1"/>
        <end position="195"/>
    </location>
</feature>
<evidence type="ECO:0000256" key="1">
    <source>
        <dbReference type="ARBA" id="ARBA00022737"/>
    </source>
</evidence>
<organism evidence="5 6">
    <name type="scientific">Romanomermis culicivorax</name>
    <name type="common">Nematode worm</name>
    <dbReference type="NCBI Taxonomy" id="13658"/>
    <lineage>
        <taxon>Eukaryota</taxon>
        <taxon>Metazoa</taxon>
        <taxon>Ecdysozoa</taxon>
        <taxon>Nematoda</taxon>
        <taxon>Enoplea</taxon>
        <taxon>Dorylaimia</taxon>
        <taxon>Mermithida</taxon>
        <taxon>Mermithoidea</taxon>
        <taxon>Mermithidae</taxon>
        <taxon>Romanomermis</taxon>
    </lineage>
</organism>
<dbReference type="InterPro" id="IPR001313">
    <property type="entry name" value="Pumilio_RNA-bd_rpt"/>
</dbReference>
<dbReference type="SMART" id="SM00025">
    <property type="entry name" value="Pumilio"/>
    <property type="match status" value="3"/>
</dbReference>
<dbReference type="PROSITE" id="PS50303">
    <property type="entry name" value="PUM_HD"/>
    <property type="match status" value="1"/>
</dbReference>
<evidence type="ECO:0000313" key="6">
    <source>
        <dbReference type="WBParaSite" id="nRc.2.0.1.t22197-RA"/>
    </source>
</evidence>
<dbReference type="InterPro" id="IPR016024">
    <property type="entry name" value="ARM-type_fold"/>
</dbReference>
<dbReference type="WBParaSite" id="nRc.2.0.1.t22197-RA">
    <property type="protein sequence ID" value="nRc.2.0.1.t22197-RA"/>
    <property type="gene ID" value="nRc.2.0.1.g22197"/>
</dbReference>
<dbReference type="InterPro" id="IPR011989">
    <property type="entry name" value="ARM-like"/>
</dbReference>
<dbReference type="GO" id="GO:0030154">
    <property type="term" value="P:cell differentiation"/>
    <property type="evidence" value="ECO:0007669"/>
    <property type="project" value="UniProtKB-KW"/>
</dbReference>
<dbReference type="AlphaFoldDB" id="A0A915J6V3"/>
<protein>
    <submittedName>
        <fullName evidence="6">PUM-HD domain-containing protein</fullName>
    </submittedName>
</protein>
<feature type="repeat" description="Pumilio" evidence="3">
    <location>
        <begin position="139"/>
        <end position="174"/>
    </location>
</feature>
<dbReference type="PANTHER" id="PTHR12537">
    <property type="entry name" value="RNA BINDING PROTEIN PUMILIO-RELATED"/>
    <property type="match status" value="1"/>
</dbReference>
<dbReference type="Pfam" id="PF00806">
    <property type="entry name" value="PUF"/>
    <property type="match status" value="3"/>
</dbReference>
<dbReference type="GO" id="GO:0010608">
    <property type="term" value="P:post-transcriptional regulation of gene expression"/>
    <property type="evidence" value="ECO:0007669"/>
    <property type="project" value="TreeGrafter"/>
</dbReference>
<dbReference type="GO" id="GO:0005737">
    <property type="term" value="C:cytoplasm"/>
    <property type="evidence" value="ECO:0007669"/>
    <property type="project" value="TreeGrafter"/>
</dbReference>
<keyword evidence="2" id="KW-0221">Differentiation</keyword>
<dbReference type="PANTHER" id="PTHR12537:SF12">
    <property type="entry name" value="MATERNAL PROTEIN PUMILIO"/>
    <property type="match status" value="1"/>
</dbReference>
<dbReference type="SUPFAM" id="SSF48371">
    <property type="entry name" value="ARM repeat"/>
    <property type="match status" value="1"/>
</dbReference>